<dbReference type="EMBL" id="CP115541">
    <property type="protein sequence ID" value="WNH52044.1"/>
    <property type="molecule type" value="Genomic_DNA"/>
</dbReference>
<evidence type="ECO:0000313" key="3">
    <source>
        <dbReference type="Proteomes" id="UP001302072"/>
    </source>
</evidence>
<accession>A0ABY9YMC6</accession>
<dbReference type="PANTHER" id="PTHR22674">
    <property type="entry name" value="NTPASE, KAP FAMILY P-LOOP DOMAIN-CONTAINING 1"/>
    <property type="match status" value="1"/>
</dbReference>
<organism evidence="2 3">
    <name type="scientific">Stenotrophomonas oahuensis</name>
    <dbReference type="NCBI Taxonomy" id="3003271"/>
    <lineage>
        <taxon>Bacteria</taxon>
        <taxon>Pseudomonadati</taxon>
        <taxon>Pseudomonadota</taxon>
        <taxon>Gammaproteobacteria</taxon>
        <taxon>Lysobacterales</taxon>
        <taxon>Lysobacteraceae</taxon>
        <taxon>Stenotrophomonas</taxon>
    </lineage>
</organism>
<evidence type="ECO:0000259" key="1">
    <source>
        <dbReference type="Pfam" id="PF07693"/>
    </source>
</evidence>
<dbReference type="SUPFAM" id="SSF52540">
    <property type="entry name" value="P-loop containing nucleoside triphosphate hydrolases"/>
    <property type="match status" value="1"/>
</dbReference>
<dbReference type="PANTHER" id="PTHR22674:SF6">
    <property type="entry name" value="NTPASE KAP FAMILY P-LOOP DOMAIN-CONTAINING PROTEIN 1"/>
    <property type="match status" value="1"/>
</dbReference>
<protein>
    <submittedName>
        <fullName evidence="2">P-loop NTPase fold protein</fullName>
    </submittedName>
</protein>
<reference evidence="2 3" key="1">
    <citation type="submission" date="2022-12" db="EMBL/GenBank/DDBJ databases">
        <title>Two new species, Stenotrophomonas aracearum and Stenotrophomonas oahuensis, isolated from Anthurium (Araceae family) in Hawaii.</title>
        <authorList>
            <person name="Chunag S.C."/>
            <person name="Dobhal S."/>
            <person name="Alvarez A."/>
            <person name="Arif M."/>
        </authorList>
    </citation>
    <scope>NUCLEOTIDE SEQUENCE [LARGE SCALE GENOMIC DNA]</scope>
    <source>
        <strain evidence="2 3">A5586</strain>
    </source>
</reference>
<name>A0ABY9YMC6_9GAMM</name>
<dbReference type="RefSeq" id="WP_311191257.1">
    <property type="nucleotide sequence ID" value="NZ_CP115541.1"/>
</dbReference>
<gene>
    <name evidence="2" type="ORF">PDM29_17130</name>
</gene>
<dbReference type="InterPro" id="IPR027417">
    <property type="entry name" value="P-loop_NTPase"/>
</dbReference>
<proteinExistence type="predicted"/>
<dbReference type="InterPro" id="IPR011646">
    <property type="entry name" value="KAP_P-loop"/>
</dbReference>
<sequence length="477" mass="53416">MVMFLSKLQQHTPTNEDIWGDDPLGRRECAVTLTRLIRATTKPYVIGIYGPWGSGKTVFMHQLQLELEQEKVPTVRVDAWRTDYLADPLVALVEAINQRQADEAAAHGGGLTRSPDELLEASLAIALPLSEIGVAATAVATPLLAATGAALKGALVAAKEVVSRRVKASKDLRIGIEHARDYLTGRARPGVVSPIVKPLVIIIDELDRCRPDYAVRMLERVKHFFDVNGIVFLIASDGKNLPAAVNSQYGSGLNSEEYLRKFFDYEYVLPEPNALQFTGVLFQSFGWDRIVPEGKMLFDQGFGSREQIASYVHGIQSFDRRYDYSEALDLFPKVADWLDLKLRDQAQAFTLIDVYLRTREPEEVAFPQLSVFLACMRFGREKKYREIIKNPTSQSFLGQMDFERPESSGLKPLRDWVTALASWDRPSQQKSSVIVNNAREYGSVDEPELLPIHARLRKLSNIGLSDVTSSFSRLARA</sequence>
<keyword evidence="3" id="KW-1185">Reference proteome</keyword>
<dbReference type="Proteomes" id="UP001302072">
    <property type="component" value="Chromosome"/>
</dbReference>
<dbReference type="Gene3D" id="3.40.50.300">
    <property type="entry name" value="P-loop containing nucleotide triphosphate hydrolases"/>
    <property type="match status" value="1"/>
</dbReference>
<evidence type="ECO:0000313" key="2">
    <source>
        <dbReference type="EMBL" id="WNH52044.1"/>
    </source>
</evidence>
<dbReference type="Pfam" id="PF07693">
    <property type="entry name" value="KAP_NTPase"/>
    <property type="match status" value="1"/>
</dbReference>
<feature type="domain" description="KAP NTPase" evidence="1">
    <location>
        <begin position="30"/>
        <end position="291"/>
    </location>
</feature>
<dbReference type="InterPro" id="IPR052754">
    <property type="entry name" value="NTPase_KAP_P-loop"/>
</dbReference>